<dbReference type="AlphaFoldDB" id="A0A9N8Z132"/>
<keyword evidence="3" id="KW-1185">Reference proteome</keyword>
<evidence type="ECO:0000256" key="1">
    <source>
        <dbReference type="SAM" id="MobiDB-lite"/>
    </source>
</evidence>
<dbReference type="OrthoDB" id="2438407at2759"/>
<protein>
    <submittedName>
        <fullName evidence="2">17802_t:CDS:1</fullName>
    </submittedName>
</protein>
<proteinExistence type="predicted"/>
<evidence type="ECO:0000313" key="3">
    <source>
        <dbReference type="Proteomes" id="UP000789396"/>
    </source>
</evidence>
<sequence length="48" mass="5425">MKELEQADSFLPRNVHPSPAVSSPTRGTRKVSDINPPLLKLEYFCLEI</sequence>
<dbReference type="Proteomes" id="UP000789396">
    <property type="component" value="Unassembled WGS sequence"/>
</dbReference>
<organism evidence="2 3">
    <name type="scientific">Racocetra fulgida</name>
    <dbReference type="NCBI Taxonomy" id="60492"/>
    <lineage>
        <taxon>Eukaryota</taxon>
        <taxon>Fungi</taxon>
        <taxon>Fungi incertae sedis</taxon>
        <taxon>Mucoromycota</taxon>
        <taxon>Glomeromycotina</taxon>
        <taxon>Glomeromycetes</taxon>
        <taxon>Diversisporales</taxon>
        <taxon>Gigasporaceae</taxon>
        <taxon>Racocetra</taxon>
    </lineage>
</organism>
<evidence type="ECO:0000313" key="2">
    <source>
        <dbReference type="EMBL" id="CAG8461251.1"/>
    </source>
</evidence>
<gene>
    <name evidence="2" type="ORF">RFULGI_LOCUS696</name>
</gene>
<reference evidence="2" key="1">
    <citation type="submission" date="2021-06" db="EMBL/GenBank/DDBJ databases">
        <authorList>
            <person name="Kallberg Y."/>
            <person name="Tangrot J."/>
            <person name="Rosling A."/>
        </authorList>
    </citation>
    <scope>NUCLEOTIDE SEQUENCE</scope>
    <source>
        <strain evidence="2">IN212</strain>
    </source>
</reference>
<name>A0A9N8Z132_9GLOM</name>
<accession>A0A9N8Z132</accession>
<feature type="region of interest" description="Disordered" evidence="1">
    <location>
        <begin position="1"/>
        <end position="32"/>
    </location>
</feature>
<dbReference type="EMBL" id="CAJVPZ010000330">
    <property type="protein sequence ID" value="CAG8461251.1"/>
    <property type="molecule type" value="Genomic_DNA"/>
</dbReference>
<comment type="caution">
    <text evidence="2">The sequence shown here is derived from an EMBL/GenBank/DDBJ whole genome shotgun (WGS) entry which is preliminary data.</text>
</comment>